<keyword evidence="2" id="KW-0812">Transmembrane</keyword>
<organism evidence="3 4">
    <name type="scientific">Mycobacterium talmoniae</name>
    <dbReference type="NCBI Taxonomy" id="1858794"/>
    <lineage>
        <taxon>Bacteria</taxon>
        <taxon>Bacillati</taxon>
        <taxon>Actinomycetota</taxon>
        <taxon>Actinomycetes</taxon>
        <taxon>Mycobacteriales</taxon>
        <taxon>Mycobacteriaceae</taxon>
        <taxon>Mycobacterium</taxon>
    </lineage>
</organism>
<dbReference type="AlphaFoldDB" id="A0A2S8BK91"/>
<dbReference type="NCBIfam" id="TIGR01494">
    <property type="entry name" value="ATPase_P-type"/>
    <property type="match status" value="1"/>
</dbReference>
<accession>A0A2S8BK91</accession>
<dbReference type="EMBL" id="PPEA01000400">
    <property type="protein sequence ID" value="PQM47038.1"/>
    <property type="molecule type" value="Genomic_DNA"/>
</dbReference>
<sequence length="130" mass="13335">MLPEGKVDVIERLRGQGRVVAMVGDGINDGPALACADLGVAIGRGTDVAIGAADIILVRDGLDSVPQALGLARATLDTIRMNMIWAFGYNAAAIPIAASGLLNPLVASAAMAFSSFLVVSNSLRLRKFGA</sequence>
<dbReference type="Gene3D" id="3.40.50.1000">
    <property type="entry name" value="HAD superfamily/HAD-like"/>
    <property type="match status" value="1"/>
</dbReference>
<dbReference type="GO" id="GO:0016887">
    <property type="term" value="F:ATP hydrolysis activity"/>
    <property type="evidence" value="ECO:0007669"/>
    <property type="project" value="InterPro"/>
</dbReference>
<comment type="caution">
    <text evidence="3">The sequence shown here is derived from an EMBL/GenBank/DDBJ whole genome shotgun (WGS) entry which is preliminary data.</text>
</comment>
<dbReference type="SUPFAM" id="SSF56784">
    <property type="entry name" value="HAD-like"/>
    <property type="match status" value="1"/>
</dbReference>
<dbReference type="GO" id="GO:0055070">
    <property type="term" value="P:copper ion homeostasis"/>
    <property type="evidence" value="ECO:0007669"/>
    <property type="project" value="TreeGrafter"/>
</dbReference>
<evidence type="ECO:0000256" key="1">
    <source>
        <dbReference type="ARBA" id="ARBA00022967"/>
    </source>
</evidence>
<keyword evidence="2" id="KW-0472">Membrane</keyword>
<dbReference type="GO" id="GO:0005524">
    <property type="term" value="F:ATP binding"/>
    <property type="evidence" value="ECO:0007669"/>
    <property type="project" value="InterPro"/>
</dbReference>
<keyword evidence="1" id="KW-1278">Translocase</keyword>
<name>A0A2S8BK91_9MYCO</name>
<protein>
    <submittedName>
        <fullName evidence="3">Cation-transporting P-type ATPase B</fullName>
        <ecNumber evidence="3">3.6.3.-</ecNumber>
    </submittedName>
</protein>
<dbReference type="GO" id="GO:0005507">
    <property type="term" value="F:copper ion binding"/>
    <property type="evidence" value="ECO:0007669"/>
    <property type="project" value="TreeGrafter"/>
</dbReference>
<gene>
    <name evidence="3" type="primary">ctpB</name>
    <name evidence="3" type="ORF">C1Y40_02774</name>
</gene>
<dbReference type="Pfam" id="PF00702">
    <property type="entry name" value="Hydrolase"/>
    <property type="match status" value="1"/>
</dbReference>
<dbReference type="GO" id="GO:0043682">
    <property type="term" value="F:P-type divalent copper transporter activity"/>
    <property type="evidence" value="ECO:0007669"/>
    <property type="project" value="TreeGrafter"/>
</dbReference>
<feature type="transmembrane region" description="Helical" evidence="2">
    <location>
        <begin position="83"/>
        <end position="102"/>
    </location>
</feature>
<keyword evidence="3" id="KW-0378">Hydrolase</keyword>
<reference evidence="3 4" key="1">
    <citation type="journal article" date="2017" name="Int. J. Syst. Evol. Microbiol.">
        <title>Mycobacterium talmoniae sp. nov., a slowly growing mycobacterium isolated from human respiratory samples.</title>
        <authorList>
            <person name="Davidson R.M."/>
            <person name="DeGroote M.A."/>
            <person name="Marola J.L."/>
            <person name="Buss S."/>
            <person name="Jones V."/>
            <person name="McNeil M.R."/>
            <person name="Freifeld A.G."/>
            <person name="Elaine Epperson L."/>
            <person name="Hasan N.A."/>
            <person name="Jackson M."/>
            <person name="Iwen P.C."/>
            <person name="Salfinger M."/>
            <person name="Strong M."/>
        </authorList>
    </citation>
    <scope>NUCLEOTIDE SEQUENCE [LARGE SCALE GENOMIC DNA]</scope>
    <source>
        <strain evidence="3 4">ATCC BAA-2683</strain>
    </source>
</reference>
<proteinExistence type="predicted"/>
<keyword evidence="2" id="KW-1133">Transmembrane helix</keyword>
<evidence type="ECO:0000313" key="4">
    <source>
        <dbReference type="Proteomes" id="UP000238296"/>
    </source>
</evidence>
<dbReference type="InterPro" id="IPR036412">
    <property type="entry name" value="HAD-like_sf"/>
</dbReference>
<dbReference type="PANTHER" id="PTHR43520:SF8">
    <property type="entry name" value="P-TYPE CU(+) TRANSPORTER"/>
    <property type="match status" value="1"/>
</dbReference>
<dbReference type="InterPro" id="IPR023214">
    <property type="entry name" value="HAD_sf"/>
</dbReference>
<dbReference type="Proteomes" id="UP000238296">
    <property type="component" value="Unassembled WGS sequence"/>
</dbReference>
<dbReference type="EC" id="3.6.3.-" evidence="3"/>
<dbReference type="PRINTS" id="PR00119">
    <property type="entry name" value="CATATPASE"/>
</dbReference>
<evidence type="ECO:0000256" key="2">
    <source>
        <dbReference type="SAM" id="Phobius"/>
    </source>
</evidence>
<dbReference type="InterPro" id="IPR001757">
    <property type="entry name" value="P_typ_ATPase"/>
</dbReference>
<evidence type="ECO:0000313" key="3">
    <source>
        <dbReference type="EMBL" id="PQM47038.1"/>
    </source>
</evidence>
<dbReference type="PRINTS" id="PR00120">
    <property type="entry name" value="HATPASE"/>
</dbReference>
<dbReference type="PANTHER" id="PTHR43520">
    <property type="entry name" value="ATP7, ISOFORM B"/>
    <property type="match status" value="1"/>
</dbReference>
<dbReference type="GO" id="GO:0016020">
    <property type="term" value="C:membrane"/>
    <property type="evidence" value="ECO:0007669"/>
    <property type="project" value="InterPro"/>
</dbReference>